<keyword evidence="5 7" id="KW-1133">Transmembrane helix</keyword>
<feature type="transmembrane region" description="Helical" evidence="7">
    <location>
        <begin position="325"/>
        <end position="343"/>
    </location>
</feature>
<comment type="similarity">
    <text evidence="2 7">Belongs to the multi antimicrobial extrusion (MATE) (TC 2.A.66.1) family.</text>
</comment>
<feature type="region of interest" description="Disordered" evidence="8">
    <location>
        <begin position="526"/>
        <end position="547"/>
    </location>
</feature>
<dbReference type="NCBIfam" id="TIGR00797">
    <property type="entry name" value="matE"/>
    <property type="match status" value="1"/>
</dbReference>
<evidence type="ECO:0000256" key="1">
    <source>
        <dbReference type="ARBA" id="ARBA00004141"/>
    </source>
</evidence>
<feature type="transmembrane region" description="Helical" evidence="7">
    <location>
        <begin position="431"/>
        <end position="454"/>
    </location>
</feature>
<accession>A0A6A2ZUD0</accession>
<evidence type="ECO:0000256" key="5">
    <source>
        <dbReference type="ARBA" id="ARBA00022989"/>
    </source>
</evidence>
<dbReference type="PANTHER" id="PTHR11206">
    <property type="entry name" value="MULTIDRUG RESISTANCE PROTEIN"/>
    <property type="match status" value="1"/>
</dbReference>
<dbReference type="AlphaFoldDB" id="A0A6A2ZUD0"/>
<feature type="transmembrane region" description="Helical" evidence="7">
    <location>
        <begin position="172"/>
        <end position="189"/>
    </location>
</feature>
<feature type="compositionally biased region" description="Low complexity" evidence="8">
    <location>
        <begin position="532"/>
        <end position="546"/>
    </location>
</feature>
<evidence type="ECO:0000256" key="4">
    <source>
        <dbReference type="ARBA" id="ARBA00022692"/>
    </source>
</evidence>
<proteinExistence type="inferred from homology"/>
<keyword evidence="4 7" id="KW-0812">Transmembrane</keyword>
<feature type="transmembrane region" description="Helical" evidence="7">
    <location>
        <begin position="387"/>
        <end position="410"/>
    </location>
</feature>
<dbReference type="CDD" id="cd13132">
    <property type="entry name" value="MATE_eukaryotic"/>
    <property type="match status" value="1"/>
</dbReference>
<feature type="transmembrane region" description="Helical" evidence="7">
    <location>
        <begin position="460"/>
        <end position="482"/>
    </location>
</feature>
<evidence type="ECO:0000256" key="7">
    <source>
        <dbReference type="RuleBase" id="RU004914"/>
    </source>
</evidence>
<dbReference type="GO" id="GO:0015297">
    <property type="term" value="F:antiporter activity"/>
    <property type="evidence" value="ECO:0007669"/>
    <property type="project" value="InterPro"/>
</dbReference>
<keyword evidence="3" id="KW-0813">Transport</keyword>
<keyword evidence="6 7" id="KW-0472">Membrane</keyword>
<gene>
    <name evidence="9" type="ORF">F3Y22_tig00110776pilonHSYRG00058</name>
</gene>
<dbReference type="EMBL" id="VEPZ02001106">
    <property type="protein sequence ID" value="KAE8694752.1"/>
    <property type="molecule type" value="Genomic_DNA"/>
</dbReference>
<name>A0A6A2ZUD0_HIBSY</name>
<dbReference type="GO" id="GO:0042910">
    <property type="term" value="F:xenobiotic transmembrane transporter activity"/>
    <property type="evidence" value="ECO:0007669"/>
    <property type="project" value="InterPro"/>
</dbReference>
<reference evidence="9" key="1">
    <citation type="submission" date="2019-09" db="EMBL/GenBank/DDBJ databases">
        <title>Draft genome information of white flower Hibiscus syriacus.</title>
        <authorList>
            <person name="Kim Y.-M."/>
        </authorList>
    </citation>
    <scope>NUCLEOTIDE SEQUENCE [LARGE SCALE GENOMIC DNA]</scope>
    <source>
        <strain evidence="9">YM2019G1</strain>
    </source>
</reference>
<dbReference type="GO" id="GO:1990961">
    <property type="term" value="P:xenobiotic detoxification by transmembrane export across the plasma membrane"/>
    <property type="evidence" value="ECO:0007669"/>
    <property type="project" value="InterPro"/>
</dbReference>
<evidence type="ECO:0000256" key="2">
    <source>
        <dbReference type="ARBA" id="ARBA00010199"/>
    </source>
</evidence>
<comment type="subcellular location">
    <subcellularLocation>
        <location evidence="1">Membrane</location>
        <topology evidence="1">Multi-pass membrane protein</topology>
    </subcellularLocation>
</comment>
<protein>
    <recommendedName>
        <fullName evidence="7">Protein DETOXIFICATION</fullName>
    </recommendedName>
    <alternativeName>
        <fullName evidence="7">Multidrug and toxic compound extrusion protein</fullName>
    </alternativeName>
</protein>
<feature type="transmembrane region" description="Helical" evidence="7">
    <location>
        <begin position="238"/>
        <end position="258"/>
    </location>
</feature>
<evidence type="ECO:0000256" key="3">
    <source>
        <dbReference type="ARBA" id="ARBA00022448"/>
    </source>
</evidence>
<feature type="transmembrane region" description="Helical" evidence="7">
    <location>
        <begin position="270"/>
        <end position="289"/>
    </location>
</feature>
<feature type="transmembrane region" description="Helical" evidence="7">
    <location>
        <begin position="131"/>
        <end position="151"/>
    </location>
</feature>
<sequence length="639" mass="69900">MEANSWKVPPLLSCKWRNVMTDTTILKAEGYDPIYIKLLLGYENFSLAPISAISKCKLSLENAAMAADSVPLPKNLDYWVMEFVYESKRLWHIAGPAIFTAICQYSLGALTQTFSGQLTELDLAAVSVENSVIAGLAFGVMLGMGSALETICGQAYGAGRLKMLGIYMQRSWVILLITACLISPIYIWSPPILKLFGETTEISNAAGKFAVWMMPQLFAYAMNFPIQKFLQAQSKVMVMAWVSALVLVLHGFFSWLLILKLHWGLTGAAVSLNVSWWLIVIGELLYIFITKSDGAWSGFSWLAFVDLFGFFKLSLASAVMLCLEFWYLMVLIVITGLLPNPMIEVDAISICMNINGWDAMIAIGFNAAISVRVSNELGAGNAWLAKFSVLVVSMTSMSIGIVCMILVFATKGYFPILFTTSNAVAQETTKLALLLGVTVLLNGLQPVLSGVAVGAGWQSLVAYINIGCYYIFGLPAGILLGFKFGFGVMGIWSGLIAGIVLQTLILIVVIALTNWNKETEEAENRIKRWGGTAASNQAQRSSSSTRGSHRFIQGVSLKKPPVNLPKIFALGSLLNRLKFKHCESQHSDAHDASTSQEDSFVSIKFEENGSVGSWEQGTVSKVSLEDCNMSWNSSRPIRP</sequence>
<evidence type="ECO:0000313" key="9">
    <source>
        <dbReference type="EMBL" id="KAE8694752.1"/>
    </source>
</evidence>
<feature type="transmembrane region" description="Helical" evidence="7">
    <location>
        <begin position="494"/>
        <end position="515"/>
    </location>
</feature>
<dbReference type="GO" id="GO:0016020">
    <property type="term" value="C:membrane"/>
    <property type="evidence" value="ECO:0007669"/>
    <property type="project" value="UniProtKB-SubCell"/>
</dbReference>
<dbReference type="Proteomes" id="UP000436088">
    <property type="component" value="Unassembled WGS sequence"/>
</dbReference>
<organism evidence="9 10">
    <name type="scientific">Hibiscus syriacus</name>
    <name type="common">Rose of Sharon</name>
    <dbReference type="NCBI Taxonomy" id="106335"/>
    <lineage>
        <taxon>Eukaryota</taxon>
        <taxon>Viridiplantae</taxon>
        <taxon>Streptophyta</taxon>
        <taxon>Embryophyta</taxon>
        <taxon>Tracheophyta</taxon>
        <taxon>Spermatophyta</taxon>
        <taxon>Magnoliopsida</taxon>
        <taxon>eudicotyledons</taxon>
        <taxon>Gunneridae</taxon>
        <taxon>Pentapetalae</taxon>
        <taxon>rosids</taxon>
        <taxon>malvids</taxon>
        <taxon>Malvales</taxon>
        <taxon>Malvaceae</taxon>
        <taxon>Malvoideae</taxon>
        <taxon>Hibiscus</taxon>
    </lineage>
</organism>
<dbReference type="Pfam" id="PF01554">
    <property type="entry name" value="MatE"/>
    <property type="match status" value="2"/>
</dbReference>
<evidence type="ECO:0000256" key="8">
    <source>
        <dbReference type="SAM" id="MobiDB-lite"/>
    </source>
</evidence>
<dbReference type="InterPro" id="IPR002528">
    <property type="entry name" value="MATE_fam"/>
</dbReference>
<evidence type="ECO:0000256" key="6">
    <source>
        <dbReference type="ARBA" id="ARBA00023136"/>
    </source>
</evidence>
<dbReference type="InterPro" id="IPR045069">
    <property type="entry name" value="MATE_euk"/>
</dbReference>
<comment type="caution">
    <text evidence="9">The sequence shown here is derived from an EMBL/GenBank/DDBJ whole genome shotgun (WGS) entry which is preliminary data.</text>
</comment>
<evidence type="ECO:0000313" key="10">
    <source>
        <dbReference type="Proteomes" id="UP000436088"/>
    </source>
</evidence>
<keyword evidence="10" id="KW-1185">Reference proteome</keyword>
<feature type="transmembrane region" description="Helical" evidence="7">
    <location>
        <begin position="90"/>
        <end position="111"/>
    </location>
</feature>